<feature type="transmembrane region" description="Helical" evidence="6">
    <location>
        <begin position="144"/>
        <end position="169"/>
    </location>
</feature>
<evidence type="ECO:0000313" key="8">
    <source>
        <dbReference type="Proteomes" id="UP001597492"/>
    </source>
</evidence>
<comment type="subcellular location">
    <subcellularLocation>
        <location evidence="1">Cell membrane</location>
        <topology evidence="1">Multi-pass membrane protein</topology>
    </subcellularLocation>
</comment>
<dbReference type="PANTHER" id="PTHR30086:SF20">
    <property type="entry name" value="ARGININE EXPORTER PROTEIN ARGO-RELATED"/>
    <property type="match status" value="1"/>
</dbReference>
<protein>
    <submittedName>
        <fullName evidence="7">LysE family translocator</fullName>
    </submittedName>
</protein>
<keyword evidence="8" id="KW-1185">Reference proteome</keyword>
<proteinExistence type="predicted"/>
<evidence type="ECO:0000256" key="2">
    <source>
        <dbReference type="ARBA" id="ARBA00022475"/>
    </source>
</evidence>
<sequence>MTFLGALLAFTPLAALLTITPGADFTLVLRAATRFGARNALLTGAGVALGVLVWGVAAASGAVALLQLFPWAQRAIEIAGAAYLLFLAWQAWPRGRRDVEADAPPPSKRTGFWTGLITNLLNPKIGVFYLAVMPSFHVDGVPSYLLGAVLAGIHALLSMLYFGIIALGARTFAKQLQRPIVVAWIDRICAIALVVFAAVILLKPLFG</sequence>
<dbReference type="Proteomes" id="UP001597492">
    <property type="component" value="Unassembled WGS sequence"/>
</dbReference>
<evidence type="ECO:0000256" key="6">
    <source>
        <dbReference type="SAM" id="Phobius"/>
    </source>
</evidence>
<comment type="caution">
    <text evidence="7">The sequence shown here is derived from an EMBL/GenBank/DDBJ whole genome shotgun (WGS) entry which is preliminary data.</text>
</comment>
<feature type="transmembrane region" description="Helical" evidence="6">
    <location>
        <begin position="75"/>
        <end position="92"/>
    </location>
</feature>
<feature type="transmembrane region" description="Helical" evidence="6">
    <location>
        <begin position="46"/>
        <end position="68"/>
    </location>
</feature>
<keyword evidence="5 6" id="KW-0472">Membrane</keyword>
<dbReference type="Pfam" id="PF01810">
    <property type="entry name" value="LysE"/>
    <property type="match status" value="1"/>
</dbReference>
<evidence type="ECO:0000256" key="1">
    <source>
        <dbReference type="ARBA" id="ARBA00004651"/>
    </source>
</evidence>
<feature type="transmembrane region" description="Helical" evidence="6">
    <location>
        <begin position="112"/>
        <end position="132"/>
    </location>
</feature>
<evidence type="ECO:0000256" key="5">
    <source>
        <dbReference type="ARBA" id="ARBA00023136"/>
    </source>
</evidence>
<reference evidence="8" key="1">
    <citation type="journal article" date="2019" name="Int. J. Syst. Evol. Microbiol.">
        <title>The Global Catalogue of Microorganisms (GCM) 10K type strain sequencing project: providing services to taxonomists for standard genome sequencing and annotation.</title>
        <authorList>
            <consortium name="The Broad Institute Genomics Platform"/>
            <consortium name="The Broad Institute Genome Sequencing Center for Infectious Disease"/>
            <person name="Wu L."/>
            <person name="Ma J."/>
        </authorList>
    </citation>
    <scope>NUCLEOTIDE SEQUENCE [LARGE SCALE GENOMIC DNA]</scope>
    <source>
        <strain evidence="8">TISTR 1514</strain>
    </source>
</reference>
<dbReference type="InterPro" id="IPR001123">
    <property type="entry name" value="LeuE-type"/>
</dbReference>
<name>A0ABW5UW59_9MICO</name>
<accession>A0ABW5UW59</accession>
<keyword evidence="4 6" id="KW-1133">Transmembrane helix</keyword>
<feature type="transmembrane region" description="Helical" evidence="6">
    <location>
        <begin position="181"/>
        <end position="202"/>
    </location>
</feature>
<dbReference type="PANTHER" id="PTHR30086">
    <property type="entry name" value="ARGININE EXPORTER PROTEIN ARGO"/>
    <property type="match status" value="1"/>
</dbReference>
<dbReference type="EMBL" id="JBHUNE010000002">
    <property type="protein sequence ID" value="MFD2757134.1"/>
    <property type="molecule type" value="Genomic_DNA"/>
</dbReference>
<dbReference type="RefSeq" id="WP_019619305.1">
    <property type="nucleotide sequence ID" value="NZ_JBHUNE010000002.1"/>
</dbReference>
<evidence type="ECO:0000313" key="7">
    <source>
        <dbReference type="EMBL" id="MFD2757134.1"/>
    </source>
</evidence>
<evidence type="ECO:0000256" key="3">
    <source>
        <dbReference type="ARBA" id="ARBA00022692"/>
    </source>
</evidence>
<gene>
    <name evidence="7" type="ORF">ACFSW7_01930</name>
</gene>
<keyword evidence="3 6" id="KW-0812">Transmembrane</keyword>
<organism evidence="7 8">
    <name type="scientific">Gulosibacter faecalis</name>
    <dbReference type="NCBI Taxonomy" id="272240"/>
    <lineage>
        <taxon>Bacteria</taxon>
        <taxon>Bacillati</taxon>
        <taxon>Actinomycetota</taxon>
        <taxon>Actinomycetes</taxon>
        <taxon>Micrococcales</taxon>
        <taxon>Microbacteriaceae</taxon>
        <taxon>Gulosibacter</taxon>
    </lineage>
</organism>
<keyword evidence="2" id="KW-1003">Cell membrane</keyword>
<evidence type="ECO:0000256" key="4">
    <source>
        <dbReference type="ARBA" id="ARBA00022989"/>
    </source>
</evidence>